<dbReference type="EMBL" id="FMYF01000004">
    <property type="protein sequence ID" value="SDB82493.1"/>
    <property type="molecule type" value="Genomic_DNA"/>
</dbReference>
<organism evidence="2 3">
    <name type="scientific">Raineyella antarctica</name>
    <dbReference type="NCBI Taxonomy" id="1577474"/>
    <lineage>
        <taxon>Bacteria</taxon>
        <taxon>Bacillati</taxon>
        <taxon>Actinomycetota</taxon>
        <taxon>Actinomycetes</taxon>
        <taxon>Propionibacteriales</taxon>
        <taxon>Propionibacteriaceae</taxon>
        <taxon>Raineyella</taxon>
    </lineage>
</organism>
<reference evidence="2 3" key="1">
    <citation type="submission" date="2016-06" db="EMBL/GenBank/DDBJ databases">
        <authorList>
            <person name="Olsen C.W."/>
            <person name="Carey S."/>
            <person name="Hinshaw L."/>
            <person name="Karasin A.I."/>
        </authorList>
    </citation>
    <scope>NUCLEOTIDE SEQUENCE [LARGE SCALE GENOMIC DNA]</scope>
    <source>
        <strain evidence="2 3">LZ-22</strain>
    </source>
</reference>
<keyword evidence="1" id="KW-1133">Transmembrane helix</keyword>
<dbReference type="OrthoDB" id="5179260at2"/>
<protein>
    <submittedName>
        <fullName evidence="2">Uncharacterized protein</fullName>
    </submittedName>
</protein>
<keyword evidence="1" id="KW-0472">Membrane</keyword>
<evidence type="ECO:0000313" key="2">
    <source>
        <dbReference type="EMBL" id="SDB82493.1"/>
    </source>
</evidence>
<keyword evidence="1" id="KW-0812">Transmembrane</keyword>
<evidence type="ECO:0000313" key="3">
    <source>
        <dbReference type="Proteomes" id="UP000199086"/>
    </source>
</evidence>
<keyword evidence="3" id="KW-1185">Reference proteome</keyword>
<evidence type="ECO:0000256" key="1">
    <source>
        <dbReference type="SAM" id="Phobius"/>
    </source>
</evidence>
<accession>A0A1G6GKX1</accession>
<gene>
    <name evidence="2" type="ORF">GA0111570_1045</name>
</gene>
<dbReference type="Proteomes" id="UP000199086">
    <property type="component" value="Unassembled WGS sequence"/>
</dbReference>
<feature type="transmembrane region" description="Helical" evidence="1">
    <location>
        <begin position="187"/>
        <end position="206"/>
    </location>
</feature>
<dbReference type="STRING" id="1577474.GA0111570_1045"/>
<proteinExistence type="predicted"/>
<sequence>MTVANIARILWRWWYIAVVPPLLAAGLTVSLASSPRYYTARTEFVFLAPGSAAVSGLQDGMAATLINFTGAVQRRYAAEHDVVDVSSPTATLQGNNIREGVSVMLADAGNQWQVSFNRPVLVVQVIDTSPEAVKARLVSLATDLTLITEDLQRSVGADPKDFITMEAPVENAAVDSFGPTRSGALKGGMAVLLVGGVAGMSLSVAMERLRPHRERRRS</sequence>
<dbReference type="AlphaFoldDB" id="A0A1G6GKX1"/>
<name>A0A1G6GKX1_9ACTN</name>